<comment type="caution">
    <text evidence="12">The sequence shown here is derived from an EMBL/GenBank/DDBJ whole genome shotgun (WGS) entry which is preliminary data.</text>
</comment>
<evidence type="ECO:0000256" key="1">
    <source>
        <dbReference type="ARBA" id="ARBA00006270"/>
    </source>
</evidence>
<dbReference type="PROSITE" id="PS51419">
    <property type="entry name" value="RAB"/>
    <property type="match status" value="1"/>
</dbReference>
<dbReference type="PROSITE" id="PS51421">
    <property type="entry name" value="RAS"/>
    <property type="match status" value="1"/>
</dbReference>
<dbReference type="Gene3D" id="3.40.50.300">
    <property type="entry name" value="P-loop containing nucleotide triphosphate hydrolases"/>
    <property type="match status" value="1"/>
</dbReference>
<dbReference type="PROSITE" id="PS51420">
    <property type="entry name" value="RHO"/>
    <property type="match status" value="1"/>
</dbReference>
<proteinExistence type="inferred from homology"/>
<reference evidence="12" key="1">
    <citation type="submission" date="2023-01" db="EMBL/GenBank/DDBJ databases">
        <title>Metagenome sequencing of chrysophaentin producing Chrysophaeum taylorii.</title>
        <authorList>
            <person name="Davison J."/>
            <person name="Bewley C."/>
        </authorList>
    </citation>
    <scope>NUCLEOTIDE SEQUENCE</scope>
    <source>
        <strain evidence="12">NIES-1699</strain>
    </source>
</reference>
<evidence type="ECO:0000256" key="11">
    <source>
        <dbReference type="SAM" id="MobiDB-lite"/>
    </source>
</evidence>
<keyword evidence="9" id="KW-0636">Prenylation</keyword>
<dbReference type="InterPro" id="IPR001806">
    <property type="entry name" value="Small_GTPase"/>
</dbReference>
<dbReference type="CDD" id="cd04123">
    <property type="entry name" value="Rab21"/>
    <property type="match status" value="1"/>
</dbReference>
<dbReference type="GO" id="GO:0003924">
    <property type="term" value="F:GTPase activity"/>
    <property type="evidence" value="ECO:0007669"/>
    <property type="project" value="InterPro"/>
</dbReference>
<dbReference type="SUPFAM" id="SSF52540">
    <property type="entry name" value="P-loop containing nucleoside triphosphate hydrolases"/>
    <property type="match status" value="1"/>
</dbReference>
<dbReference type="InterPro" id="IPR027417">
    <property type="entry name" value="P-loop_NTPase"/>
</dbReference>
<keyword evidence="8" id="KW-0449">Lipoprotein</keyword>
<dbReference type="Proteomes" id="UP001230188">
    <property type="component" value="Unassembled WGS sequence"/>
</dbReference>
<keyword evidence="3" id="KW-0813">Transport</keyword>
<keyword evidence="7" id="KW-0472">Membrane</keyword>
<evidence type="ECO:0000313" key="13">
    <source>
        <dbReference type="Proteomes" id="UP001230188"/>
    </source>
</evidence>
<dbReference type="InterPro" id="IPR005225">
    <property type="entry name" value="Small_GTP-bd"/>
</dbReference>
<dbReference type="EMBL" id="JAQMWT010000360">
    <property type="protein sequence ID" value="KAJ8603170.1"/>
    <property type="molecule type" value="Genomic_DNA"/>
</dbReference>
<keyword evidence="5" id="KW-0653">Protein transport</keyword>
<dbReference type="PANTHER" id="PTHR47978">
    <property type="match status" value="1"/>
</dbReference>
<dbReference type="GO" id="GO:0015031">
    <property type="term" value="P:protein transport"/>
    <property type="evidence" value="ECO:0007669"/>
    <property type="project" value="UniProtKB-KW"/>
</dbReference>
<evidence type="ECO:0000256" key="6">
    <source>
        <dbReference type="ARBA" id="ARBA00023134"/>
    </source>
</evidence>
<dbReference type="InterPro" id="IPR041833">
    <property type="entry name" value="Rab21"/>
</dbReference>
<keyword evidence="13" id="KW-1185">Reference proteome</keyword>
<gene>
    <name evidence="12" type="ORF">CTAYLR_004614</name>
</gene>
<dbReference type="SMART" id="SM00176">
    <property type="entry name" value="RAN"/>
    <property type="match status" value="1"/>
</dbReference>
<evidence type="ECO:0000313" key="12">
    <source>
        <dbReference type="EMBL" id="KAJ8603170.1"/>
    </source>
</evidence>
<dbReference type="FunFam" id="3.40.50.300:FF:000550">
    <property type="entry name" value="ras-related protein Rab-21"/>
    <property type="match status" value="1"/>
</dbReference>
<dbReference type="NCBIfam" id="TIGR00231">
    <property type="entry name" value="small_GTP"/>
    <property type="match status" value="1"/>
</dbReference>
<sequence length="204" mass="23011">MGPRDNGFKVVLLGEGRVGKTSILLRYVKGEFSDRQVSTLQASYLDRRLAVQDQSIQLSIWDTAGQERFHALGPIYYRDADGALLVYDITDYSSFNKVTKWVRELRQIVGAEICITIAGNKIDLEKHRAVPEDEALDYARSVNATHVYTSAKQNKGLDHAFLDLADRMCKRRQAQRPPSNPSRKHLLLVDEPAAPPKPKQNNCC</sequence>
<evidence type="ECO:0000256" key="3">
    <source>
        <dbReference type="ARBA" id="ARBA00022448"/>
    </source>
</evidence>
<evidence type="ECO:0000256" key="9">
    <source>
        <dbReference type="ARBA" id="ARBA00023289"/>
    </source>
</evidence>
<dbReference type="SMART" id="SM00174">
    <property type="entry name" value="RHO"/>
    <property type="match status" value="1"/>
</dbReference>
<protein>
    <recommendedName>
        <fullName evidence="2">Ras-related protein Rab-21</fullName>
    </recommendedName>
</protein>
<evidence type="ECO:0000256" key="4">
    <source>
        <dbReference type="ARBA" id="ARBA00022741"/>
    </source>
</evidence>
<dbReference type="AlphaFoldDB" id="A0AAD7UDL2"/>
<dbReference type="GO" id="GO:0005525">
    <property type="term" value="F:GTP binding"/>
    <property type="evidence" value="ECO:0007669"/>
    <property type="project" value="UniProtKB-KW"/>
</dbReference>
<comment type="subcellular location">
    <subcellularLocation>
        <location evidence="10">Endomembrane system</location>
        <topology evidence="10">Lipid-anchor</topology>
    </subcellularLocation>
</comment>
<name>A0AAD7UDL2_9STRA</name>
<keyword evidence="6" id="KW-0342">GTP-binding</keyword>
<feature type="region of interest" description="Disordered" evidence="11">
    <location>
        <begin position="172"/>
        <end position="204"/>
    </location>
</feature>
<evidence type="ECO:0000256" key="7">
    <source>
        <dbReference type="ARBA" id="ARBA00023136"/>
    </source>
</evidence>
<keyword evidence="4" id="KW-0547">Nucleotide-binding</keyword>
<evidence type="ECO:0000256" key="5">
    <source>
        <dbReference type="ARBA" id="ARBA00022927"/>
    </source>
</evidence>
<dbReference type="SMART" id="SM00173">
    <property type="entry name" value="RAS"/>
    <property type="match status" value="1"/>
</dbReference>
<accession>A0AAD7UDL2</accession>
<dbReference type="GO" id="GO:0032482">
    <property type="term" value="P:Rab protein signal transduction"/>
    <property type="evidence" value="ECO:0007669"/>
    <property type="project" value="InterPro"/>
</dbReference>
<dbReference type="Pfam" id="PF00071">
    <property type="entry name" value="Ras"/>
    <property type="match status" value="1"/>
</dbReference>
<evidence type="ECO:0000256" key="10">
    <source>
        <dbReference type="ARBA" id="ARBA00037868"/>
    </source>
</evidence>
<comment type="similarity">
    <text evidence="1">Belongs to the small GTPase superfamily. Rab family.</text>
</comment>
<dbReference type="PRINTS" id="PR00449">
    <property type="entry name" value="RASTRNSFRMNG"/>
</dbReference>
<evidence type="ECO:0000256" key="8">
    <source>
        <dbReference type="ARBA" id="ARBA00023288"/>
    </source>
</evidence>
<dbReference type="SMART" id="SM00175">
    <property type="entry name" value="RAB"/>
    <property type="match status" value="1"/>
</dbReference>
<dbReference type="GO" id="GO:0012505">
    <property type="term" value="C:endomembrane system"/>
    <property type="evidence" value="ECO:0007669"/>
    <property type="project" value="UniProtKB-SubCell"/>
</dbReference>
<organism evidence="12 13">
    <name type="scientific">Chrysophaeum taylorii</name>
    <dbReference type="NCBI Taxonomy" id="2483200"/>
    <lineage>
        <taxon>Eukaryota</taxon>
        <taxon>Sar</taxon>
        <taxon>Stramenopiles</taxon>
        <taxon>Ochrophyta</taxon>
        <taxon>Pelagophyceae</taxon>
        <taxon>Pelagomonadales</taxon>
        <taxon>Pelagomonadaceae</taxon>
        <taxon>Chrysophaeum</taxon>
    </lineage>
</organism>
<evidence type="ECO:0000256" key="2">
    <source>
        <dbReference type="ARBA" id="ARBA00014900"/>
    </source>
</evidence>